<feature type="compositionally biased region" description="Low complexity" evidence="1">
    <location>
        <begin position="41"/>
        <end position="53"/>
    </location>
</feature>
<dbReference type="OrthoDB" id="9792074at2"/>
<reference evidence="4" key="2">
    <citation type="submission" date="2010-03" db="EMBL/GenBank/DDBJ databases">
        <authorList>
            <person name="Pajon A."/>
        </authorList>
    </citation>
    <scope>NUCLEOTIDE SEQUENCE</scope>
    <source>
        <strain evidence="4">Type strain: 18P13</strain>
    </source>
</reference>
<dbReference type="PATRIC" id="fig|213810.4.peg.1881"/>
<keyword evidence="2" id="KW-1133">Transmembrane helix</keyword>
<dbReference type="BioCyc" id="RCHA213810:RUM_RS09620-MONOMER"/>
<accession>D4LEH1</accession>
<keyword evidence="4" id="KW-0121">Carboxypeptidase</keyword>
<evidence type="ECO:0000256" key="1">
    <source>
        <dbReference type="SAM" id="MobiDB-lite"/>
    </source>
</evidence>
<keyword evidence="5" id="KW-1185">Reference proteome</keyword>
<dbReference type="PROSITE" id="PS51257">
    <property type="entry name" value="PROKAR_LIPOPROTEIN"/>
    <property type="match status" value="1"/>
</dbReference>
<feature type="region of interest" description="Disordered" evidence="1">
    <location>
        <begin position="41"/>
        <end position="80"/>
    </location>
</feature>
<dbReference type="InterPro" id="IPR052179">
    <property type="entry name" value="DD-CPase-like"/>
</dbReference>
<keyword evidence="2" id="KW-0472">Membrane</keyword>
<feature type="domain" description="D-alanyl-D-alanine carboxypeptidase-like core" evidence="3">
    <location>
        <begin position="135"/>
        <end position="253"/>
    </location>
</feature>
<dbReference type="Proteomes" id="UP000007054">
    <property type="component" value="Chromosome"/>
</dbReference>
<gene>
    <name evidence="4" type="ordered locus">RUM_19820</name>
</gene>
<dbReference type="SUPFAM" id="SSF55166">
    <property type="entry name" value="Hedgehog/DD-peptidase"/>
    <property type="match status" value="1"/>
</dbReference>
<dbReference type="HOGENOM" id="CLU_054193_2_1_9"/>
<keyword evidence="4" id="KW-0645">Protease</keyword>
<organism evidence="4 5">
    <name type="scientific">Ruminococcus champanellensis (strain DSM 18848 / JCM 17042 / KCTC 15320 / 18P13)</name>
    <dbReference type="NCBI Taxonomy" id="213810"/>
    <lineage>
        <taxon>Bacteria</taxon>
        <taxon>Bacillati</taxon>
        <taxon>Bacillota</taxon>
        <taxon>Clostridia</taxon>
        <taxon>Eubacteriales</taxon>
        <taxon>Oscillospiraceae</taxon>
        <taxon>Ruminococcus</taxon>
    </lineage>
</organism>
<evidence type="ECO:0000256" key="2">
    <source>
        <dbReference type="SAM" id="Phobius"/>
    </source>
</evidence>
<dbReference type="EC" id="3.4.16.4" evidence="4"/>
<dbReference type="PANTHER" id="PTHR34385">
    <property type="entry name" value="D-ALANYL-D-ALANINE CARBOXYPEPTIDASE"/>
    <property type="match status" value="1"/>
</dbReference>
<proteinExistence type="predicted"/>
<reference evidence="4" key="1">
    <citation type="submission" date="2010-03" db="EMBL/GenBank/DDBJ databases">
        <title>The genome sequence of Ruminococcus sp. 18P13.</title>
        <authorList>
            <consortium name="metaHIT consortium -- http://www.metahit.eu/"/>
            <person name="Pajon A."/>
            <person name="Turner K."/>
            <person name="Parkhill J."/>
            <person name="Bernalier A."/>
        </authorList>
    </citation>
    <scope>NUCLEOTIDE SEQUENCE [LARGE SCALE GENOMIC DNA]</scope>
    <source>
        <strain evidence="4">Type strain: 18P13</strain>
    </source>
</reference>
<name>D4LEH1_RUMC1</name>
<evidence type="ECO:0000259" key="3">
    <source>
        <dbReference type="Pfam" id="PF02557"/>
    </source>
</evidence>
<dbReference type="InterPro" id="IPR058193">
    <property type="entry name" value="VanY/YodJ_core_dom"/>
</dbReference>
<dbReference type="STRING" id="213810.RUM_19820"/>
<sequence length="332" mass="36654">MAQTNKRKTVVRYDRIIAVAVIFIILIVLLVSCITSCGGDNSTGDSSSGKDNSVVSTDPASGTPGSTDPSGTDSTASVDPTGYKTAAMDAEAVYTGDLVVVNKDHEYHFPDNEDNLVSIYQNKLSTYQAKDWDTLLDKRVIEQFNALMEGYYNSTHNVDIMVISGYRSKAAQESMNKSKSSDVAAGYTEYHTGLNFNLGIFPKGKSSYYYKPEGDYKWISDNMPAYGFILRYPEDKDSVTGTKGSTYKFRYVGVPHAAYMTENSLCLEEYLEQLKSYTLQQPLDYETGGKSYRIYYVPAAKSGSTDVSVPTDKEYSISGNNMDGFIVTVEMS</sequence>
<dbReference type="GeneID" id="83156651"/>
<dbReference type="KEGG" id="rch:RUM_19820"/>
<feature type="compositionally biased region" description="Polar residues" evidence="1">
    <location>
        <begin position="54"/>
        <end position="78"/>
    </location>
</feature>
<dbReference type="Pfam" id="PF02557">
    <property type="entry name" value="VanY"/>
    <property type="match status" value="1"/>
</dbReference>
<protein>
    <submittedName>
        <fullName evidence="4">D-alanyl-D-alanine carboxypeptidase</fullName>
        <ecNumber evidence="4">3.4.16.4</ecNumber>
    </submittedName>
</protein>
<dbReference type="Gene3D" id="3.30.1380.10">
    <property type="match status" value="1"/>
</dbReference>
<dbReference type="GO" id="GO:0006508">
    <property type="term" value="P:proteolysis"/>
    <property type="evidence" value="ECO:0007669"/>
    <property type="project" value="InterPro"/>
</dbReference>
<dbReference type="InterPro" id="IPR009045">
    <property type="entry name" value="Zn_M74/Hedgehog-like"/>
</dbReference>
<keyword evidence="2" id="KW-0812">Transmembrane</keyword>
<dbReference type="AlphaFoldDB" id="D4LEH1"/>
<dbReference type="InterPro" id="IPR003709">
    <property type="entry name" value="VanY-like_core_dom"/>
</dbReference>
<dbReference type="PANTHER" id="PTHR34385:SF1">
    <property type="entry name" value="PEPTIDOGLYCAN L-ALANYL-D-GLUTAMATE ENDOPEPTIDASE CWLK"/>
    <property type="match status" value="1"/>
</dbReference>
<dbReference type="Gene3D" id="3.30.200.180">
    <property type="match status" value="1"/>
</dbReference>
<dbReference type="EMBL" id="FP929052">
    <property type="protein sequence ID" value="CBL18016.1"/>
    <property type="molecule type" value="Genomic_DNA"/>
</dbReference>
<evidence type="ECO:0000313" key="5">
    <source>
        <dbReference type="Proteomes" id="UP000007054"/>
    </source>
</evidence>
<dbReference type="GO" id="GO:0009002">
    <property type="term" value="F:serine-type D-Ala-D-Ala carboxypeptidase activity"/>
    <property type="evidence" value="ECO:0007669"/>
    <property type="project" value="UniProtKB-EC"/>
</dbReference>
<feature type="transmembrane region" description="Helical" evidence="2">
    <location>
        <begin position="12"/>
        <end position="31"/>
    </location>
</feature>
<evidence type="ECO:0000313" key="4">
    <source>
        <dbReference type="EMBL" id="CBL18016.1"/>
    </source>
</evidence>
<keyword evidence="4" id="KW-0378">Hydrolase</keyword>
<dbReference type="RefSeq" id="WP_015558922.1">
    <property type="nucleotide sequence ID" value="NC_021039.1"/>
</dbReference>
<dbReference type="CDD" id="cd14852">
    <property type="entry name" value="LD-carboxypeptidase"/>
    <property type="match status" value="1"/>
</dbReference>